<feature type="transmembrane region" description="Helical" evidence="6">
    <location>
        <begin position="39"/>
        <end position="60"/>
    </location>
</feature>
<feature type="transmembrane region" description="Helical" evidence="6">
    <location>
        <begin position="66"/>
        <end position="85"/>
    </location>
</feature>
<evidence type="ECO:0000313" key="9">
    <source>
        <dbReference type="EMBL" id="CUQ85017.1"/>
    </source>
</evidence>
<reference evidence="10 11" key="1">
    <citation type="submission" date="2015-09" db="EMBL/GenBank/DDBJ databases">
        <authorList>
            <consortium name="Pathogen Informatics"/>
        </authorList>
    </citation>
    <scope>NUCLEOTIDE SEQUENCE [LARGE SCALE GENOMIC DNA]</scope>
    <source>
        <strain evidence="8 10">2789STDY5834875</strain>
        <strain evidence="9 11">2789STDY5834878</strain>
    </source>
</reference>
<gene>
    <name evidence="8" type="ORF">ERS852490_02489</name>
    <name evidence="9" type="ORF">ERS852492_01525</name>
</gene>
<keyword evidence="4 6" id="KW-1133">Transmembrane helix</keyword>
<keyword evidence="3 6" id="KW-0812">Transmembrane</keyword>
<dbReference type="RefSeq" id="WP_242854921.1">
    <property type="nucleotide sequence ID" value="NZ_CABIXW010000004.1"/>
</dbReference>
<evidence type="ECO:0000313" key="10">
    <source>
        <dbReference type="Proteomes" id="UP000095621"/>
    </source>
</evidence>
<evidence type="ECO:0000256" key="1">
    <source>
        <dbReference type="ARBA" id="ARBA00004141"/>
    </source>
</evidence>
<feature type="domain" description="GtrA/DPMS transmembrane" evidence="7">
    <location>
        <begin position="42"/>
        <end position="159"/>
    </location>
</feature>
<evidence type="ECO:0000256" key="4">
    <source>
        <dbReference type="ARBA" id="ARBA00022989"/>
    </source>
</evidence>
<dbReference type="InterPro" id="IPR007267">
    <property type="entry name" value="GtrA_DPMS_TM"/>
</dbReference>
<name>A0A174YZ17_9FIRM</name>
<feature type="transmembrane region" description="Helical" evidence="6">
    <location>
        <begin position="137"/>
        <end position="158"/>
    </location>
</feature>
<dbReference type="EMBL" id="CZBU01000005">
    <property type="protein sequence ID" value="CUQ78837.1"/>
    <property type="molecule type" value="Genomic_DNA"/>
</dbReference>
<evidence type="ECO:0000256" key="3">
    <source>
        <dbReference type="ARBA" id="ARBA00022692"/>
    </source>
</evidence>
<comment type="subcellular location">
    <subcellularLocation>
        <location evidence="1">Membrane</location>
        <topology evidence="1">Multi-pass membrane protein</topology>
    </subcellularLocation>
</comment>
<dbReference type="AlphaFoldDB" id="A0A174YZ17"/>
<organism evidence="8 10">
    <name type="scientific">Lachnospira eligens</name>
    <dbReference type="NCBI Taxonomy" id="39485"/>
    <lineage>
        <taxon>Bacteria</taxon>
        <taxon>Bacillati</taxon>
        <taxon>Bacillota</taxon>
        <taxon>Clostridia</taxon>
        <taxon>Lachnospirales</taxon>
        <taxon>Lachnospiraceae</taxon>
        <taxon>Lachnospira</taxon>
    </lineage>
</organism>
<proteinExistence type="inferred from homology"/>
<evidence type="ECO:0000256" key="6">
    <source>
        <dbReference type="SAM" id="Phobius"/>
    </source>
</evidence>
<evidence type="ECO:0000259" key="7">
    <source>
        <dbReference type="Pfam" id="PF04138"/>
    </source>
</evidence>
<dbReference type="Proteomes" id="UP000095780">
    <property type="component" value="Unassembled WGS sequence"/>
</dbReference>
<evidence type="ECO:0000256" key="5">
    <source>
        <dbReference type="ARBA" id="ARBA00023136"/>
    </source>
</evidence>
<sequence>MSNNTDNNMQEIKPDIFDKIMHLPGLRVFEPLYKKYKEVLLYLFFGVLTTVVSIGSYAFFNVTLGINELIANVISWVLAVLFAFFTNRIWVFAAPTKTVEEFMKQLVSFAGGRVLTLVIEEIILLVFITMLHFNSMLIKFIAQVVVIILNYVISKLLVFRKDKNKK</sequence>
<protein>
    <submittedName>
        <fullName evidence="8">GtrA-like protein</fullName>
    </submittedName>
</protein>
<evidence type="ECO:0000256" key="2">
    <source>
        <dbReference type="ARBA" id="ARBA00009399"/>
    </source>
</evidence>
<dbReference type="PANTHER" id="PTHR38459:SF5">
    <property type="entry name" value="CELL WALL TEICHOIC ACID GLYCOSYLATION PROTEIN GTCA"/>
    <property type="match status" value="1"/>
</dbReference>
<dbReference type="Pfam" id="PF04138">
    <property type="entry name" value="GtrA_DPMS_TM"/>
    <property type="match status" value="1"/>
</dbReference>
<dbReference type="EMBL" id="CZBV01000004">
    <property type="protein sequence ID" value="CUQ85017.1"/>
    <property type="molecule type" value="Genomic_DNA"/>
</dbReference>
<evidence type="ECO:0000313" key="8">
    <source>
        <dbReference type="EMBL" id="CUQ78837.1"/>
    </source>
</evidence>
<accession>A0A174YZ17</accession>
<dbReference type="PANTHER" id="PTHR38459">
    <property type="entry name" value="PROPHAGE BACTOPRENOL-LINKED GLUCOSE TRANSLOCASE HOMOLOG"/>
    <property type="match status" value="1"/>
</dbReference>
<keyword evidence="5 6" id="KW-0472">Membrane</keyword>
<comment type="similarity">
    <text evidence="2">Belongs to the GtrA family.</text>
</comment>
<dbReference type="GO" id="GO:0000271">
    <property type="term" value="P:polysaccharide biosynthetic process"/>
    <property type="evidence" value="ECO:0007669"/>
    <property type="project" value="InterPro"/>
</dbReference>
<dbReference type="GO" id="GO:0005886">
    <property type="term" value="C:plasma membrane"/>
    <property type="evidence" value="ECO:0007669"/>
    <property type="project" value="TreeGrafter"/>
</dbReference>
<dbReference type="InterPro" id="IPR051401">
    <property type="entry name" value="GtrA_CellWall_Glycosyl"/>
</dbReference>
<dbReference type="Proteomes" id="UP000095621">
    <property type="component" value="Unassembled WGS sequence"/>
</dbReference>
<evidence type="ECO:0000313" key="11">
    <source>
        <dbReference type="Proteomes" id="UP000095780"/>
    </source>
</evidence>
<feature type="transmembrane region" description="Helical" evidence="6">
    <location>
        <begin position="106"/>
        <end position="131"/>
    </location>
</feature>